<dbReference type="Proteomes" id="UP000829354">
    <property type="component" value="Chromosome II"/>
</dbReference>
<name>A0AAE9ECX3_CAEBR</name>
<proteinExistence type="predicted"/>
<accession>A0AAE9ECX3</accession>
<dbReference type="EMBL" id="CP092621">
    <property type="protein sequence ID" value="UMM20745.1"/>
    <property type="molecule type" value="Genomic_DNA"/>
</dbReference>
<feature type="compositionally biased region" description="Basic and acidic residues" evidence="1">
    <location>
        <begin position="40"/>
        <end position="51"/>
    </location>
</feature>
<evidence type="ECO:0000313" key="2">
    <source>
        <dbReference type="EMBL" id="UMM20745.1"/>
    </source>
</evidence>
<feature type="compositionally biased region" description="Polar residues" evidence="1">
    <location>
        <begin position="30"/>
        <end position="39"/>
    </location>
</feature>
<dbReference type="AlphaFoldDB" id="A0AAE9ECX3"/>
<feature type="region of interest" description="Disordered" evidence="1">
    <location>
        <begin position="29"/>
        <end position="67"/>
    </location>
</feature>
<protein>
    <submittedName>
        <fullName evidence="2">Uncharacterized protein</fullName>
    </submittedName>
</protein>
<organism evidence="2 3">
    <name type="scientific">Caenorhabditis briggsae</name>
    <dbReference type="NCBI Taxonomy" id="6238"/>
    <lineage>
        <taxon>Eukaryota</taxon>
        <taxon>Metazoa</taxon>
        <taxon>Ecdysozoa</taxon>
        <taxon>Nematoda</taxon>
        <taxon>Chromadorea</taxon>
        <taxon>Rhabditida</taxon>
        <taxon>Rhabditina</taxon>
        <taxon>Rhabditomorpha</taxon>
        <taxon>Rhabditoidea</taxon>
        <taxon>Rhabditidae</taxon>
        <taxon>Peloderinae</taxon>
        <taxon>Caenorhabditis</taxon>
    </lineage>
</organism>
<sequence>MTEVLYEKITRTGVGHELRRADSNWETRGNDWNSSFSSQKHIDSRSYKRSGEEEEDMDVDGEWIIAN</sequence>
<feature type="compositionally biased region" description="Acidic residues" evidence="1">
    <location>
        <begin position="52"/>
        <end position="61"/>
    </location>
</feature>
<gene>
    <name evidence="2" type="ORF">L5515_015902</name>
</gene>
<reference evidence="2 3" key="1">
    <citation type="submission" date="2022-04" db="EMBL/GenBank/DDBJ databases">
        <title>Chromosome-level reference genomes for two strains of Caenorhabditis briggsae: an improved platform for comparative genomics.</title>
        <authorList>
            <person name="Stevens L."/>
            <person name="Andersen E."/>
        </authorList>
    </citation>
    <scope>NUCLEOTIDE SEQUENCE [LARGE SCALE GENOMIC DNA]</scope>
    <source>
        <strain evidence="2">VX34</strain>
        <tissue evidence="2">Whole-organism</tissue>
    </source>
</reference>
<evidence type="ECO:0000256" key="1">
    <source>
        <dbReference type="SAM" id="MobiDB-lite"/>
    </source>
</evidence>
<keyword evidence="3" id="KW-1185">Reference proteome</keyword>
<evidence type="ECO:0000313" key="3">
    <source>
        <dbReference type="Proteomes" id="UP000829354"/>
    </source>
</evidence>